<dbReference type="SUPFAM" id="SSF159594">
    <property type="entry name" value="XCC0632-like"/>
    <property type="match status" value="1"/>
</dbReference>
<evidence type="ECO:0000313" key="2">
    <source>
        <dbReference type="EMBL" id="TWI54229.1"/>
    </source>
</evidence>
<dbReference type="EMBL" id="VLKY01000006">
    <property type="protein sequence ID" value="TWI54229.1"/>
    <property type="molecule type" value="Genomic_DNA"/>
</dbReference>
<feature type="domain" description="ABC-type transport auxiliary lipoprotein component" evidence="1">
    <location>
        <begin position="38"/>
        <end position="193"/>
    </location>
</feature>
<dbReference type="AlphaFoldDB" id="A0A562QBY9"/>
<dbReference type="Gene3D" id="3.40.50.10610">
    <property type="entry name" value="ABC-type transport auxiliary lipoprotein component"/>
    <property type="match status" value="1"/>
</dbReference>
<evidence type="ECO:0000259" key="1">
    <source>
        <dbReference type="Pfam" id="PF03886"/>
    </source>
</evidence>
<organism evidence="2 3">
    <name type="scientific">Pseudomonas duriflava</name>
    <dbReference type="NCBI Taxonomy" id="459528"/>
    <lineage>
        <taxon>Bacteria</taxon>
        <taxon>Pseudomonadati</taxon>
        <taxon>Pseudomonadota</taxon>
        <taxon>Gammaproteobacteria</taxon>
        <taxon>Pseudomonadales</taxon>
        <taxon>Pseudomonadaceae</taxon>
        <taxon>Pseudomonas</taxon>
    </lineage>
</organism>
<dbReference type="PROSITE" id="PS51257">
    <property type="entry name" value="PROKAR_LIPOPROTEIN"/>
    <property type="match status" value="1"/>
</dbReference>
<protein>
    <recommendedName>
        <fullName evidence="1">ABC-type transport auxiliary lipoprotein component domain-containing protein</fullName>
    </recommendedName>
</protein>
<evidence type="ECO:0000313" key="3">
    <source>
        <dbReference type="Proteomes" id="UP000316905"/>
    </source>
</evidence>
<gene>
    <name evidence="2" type="ORF">IQ22_02092</name>
</gene>
<comment type="caution">
    <text evidence="2">The sequence shown here is derived from an EMBL/GenBank/DDBJ whole genome shotgun (WGS) entry which is preliminary data.</text>
</comment>
<reference evidence="2 3" key="1">
    <citation type="journal article" date="2015" name="Stand. Genomic Sci.">
        <title>Genomic Encyclopedia of Bacterial and Archaeal Type Strains, Phase III: the genomes of soil and plant-associated and newly described type strains.</title>
        <authorList>
            <person name="Whitman W.B."/>
            <person name="Woyke T."/>
            <person name="Klenk H.P."/>
            <person name="Zhou Y."/>
            <person name="Lilburn T.G."/>
            <person name="Beck B.J."/>
            <person name="De Vos P."/>
            <person name="Vandamme P."/>
            <person name="Eisen J.A."/>
            <person name="Garrity G."/>
            <person name="Hugenholtz P."/>
            <person name="Kyrpides N.C."/>
        </authorList>
    </citation>
    <scope>NUCLEOTIDE SEQUENCE [LARGE SCALE GENOMIC DNA]</scope>
    <source>
        <strain evidence="2 3">CGMCC 1.6858</strain>
    </source>
</reference>
<dbReference type="InterPro" id="IPR005586">
    <property type="entry name" value="ABC_trans_aux"/>
</dbReference>
<keyword evidence="3" id="KW-1185">Reference proteome</keyword>
<dbReference type="Proteomes" id="UP000316905">
    <property type="component" value="Unassembled WGS sequence"/>
</dbReference>
<accession>A0A562QBY9</accession>
<name>A0A562QBY9_9PSED</name>
<sequence length="245" mass="26799">MRFDNGFSMKRTYRTALGAVALSMVLSGCASLYPTHYYQLGSGAATAPTAKAGMAVQIRSVDIADYLSRSTLMQRQTDGSLSSSHARWAGSFSKDLQQVLLRQLAWRLDSNRVIIGDAPEGYKPEIVVDLDILRLDSGPEQPAILDARWHLLDGDVRLSGSRLVHLQQTHDGSEADQVKAQSVLLQQLAKQMAMAVSTARQAALKVKKTAVPKPIKPQVTQEAEIPVQGVPQVMPIRTGAEVYRF</sequence>
<dbReference type="Pfam" id="PF03886">
    <property type="entry name" value="ABC_trans_aux"/>
    <property type="match status" value="1"/>
</dbReference>
<proteinExistence type="predicted"/>